<feature type="region of interest" description="Disordered" evidence="1">
    <location>
        <begin position="1"/>
        <end position="59"/>
    </location>
</feature>
<reference evidence="2" key="4">
    <citation type="submission" date="2019-03" db="UniProtKB">
        <authorList>
            <consortium name="EnsemblPlants"/>
        </authorList>
    </citation>
    <scope>IDENTIFICATION</scope>
</reference>
<proteinExistence type="predicted"/>
<dbReference type="InterPro" id="IPR040183">
    <property type="entry name" value="THUMPD1-like"/>
</dbReference>
<name>A0A453P9J8_AEGTS</name>
<evidence type="ECO:0000313" key="3">
    <source>
        <dbReference type="Proteomes" id="UP000015105"/>
    </source>
</evidence>
<reference evidence="2" key="5">
    <citation type="journal article" date="2021" name="G3 (Bethesda)">
        <title>Aegilops tauschii genome assembly Aet v5.0 features greater sequence contiguity and improved annotation.</title>
        <authorList>
            <person name="Wang L."/>
            <person name="Zhu T."/>
            <person name="Rodriguez J.C."/>
            <person name="Deal K.R."/>
            <person name="Dubcovsky J."/>
            <person name="McGuire P.E."/>
            <person name="Lux T."/>
            <person name="Spannagl M."/>
            <person name="Mayer K.F.X."/>
            <person name="Baldrich P."/>
            <person name="Meyers B.C."/>
            <person name="Huo N."/>
            <person name="Gu Y.Q."/>
            <person name="Zhou H."/>
            <person name="Devos K.M."/>
            <person name="Bennetzen J.L."/>
            <person name="Unver T."/>
            <person name="Budak H."/>
            <person name="Gulick P.J."/>
            <person name="Galiba G."/>
            <person name="Kalapos B."/>
            <person name="Nelson D.R."/>
            <person name="Li P."/>
            <person name="You F.M."/>
            <person name="Luo M.C."/>
            <person name="Dvorak J."/>
        </authorList>
    </citation>
    <scope>NUCLEOTIDE SEQUENCE [LARGE SCALE GENOMIC DNA]</scope>
    <source>
        <strain evidence="2">cv. AL8/78</strain>
    </source>
</reference>
<evidence type="ECO:0000256" key="1">
    <source>
        <dbReference type="SAM" id="MobiDB-lite"/>
    </source>
</evidence>
<reference evidence="3" key="1">
    <citation type="journal article" date="2014" name="Science">
        <title>Ancient hybridizations among the ancestral genomes of bread wheat.</title>
        <authorList>
            <consortium name="International Wheat Genome Sequencing Consortium,"/>
            <person name="Marcussen T."/>
            <person name="Sandve S.R."/>
            <person name="Heier L."/>
            <person name="Spannagl M."/>
            <person name="Pfeifer M."/>
            <person name="Jakobsen K.S."/>
            <person name="Wulff B.B."/>
            <person name="Steuernagel B."/>
            <person name="Mayer K.F."/>
            <person name="Olsen O.A."/>
        </authorList>
    </citation>
    <scope>NUCLEOTIDE SEQUENCE [LARGE SCALE GENOMIC DNA]</scope>
    <source>
        <strain evidence="3">cv. AL8/78</strain>
    </source>
</reference>
<dbReference type="GO" id="GO:0006400">
    <property type="term" value="P:tRNA modification"/>
    <property type="evidence" value="ECO:0007669"/>
    <property type="project" value="InterPro"/>
</dbReference>
<evidence type="ECO:0000313" key="2">
    <source>
        <dbReference type="EnsemblPlants" id="AET6Gv20657800.13"/>
    </source>
</evidence>
<dbReference type="GO" id="GO:0003723">
    <property type="term" value="F:RNA binding"/>
    <property type="evidence" value="ECO:0007669"/>
    <property type="project" value="InterPro"/>
</dbReference>
<organism evidence="2 3">
    <name type="scientific">Aegilops tauschii subsp. strangulata</name>
    <name type="common">Goatgrass</name>
    <dbReference type="NCBI Taxonomy" id="200361"/>
    <lineage>
        <taxon>Eukaryota</taxon>
        <taxon>Viridiplantae</taxon>
        <taxon>Streptophyta</taxon>
        <taxon>Embryophyta</taxon>
        <taxon>Tracheophyta</taxon>
        <taxon>Spermatophyta</taxon>
        <taxon>Magnoliopsida</taxon>
        <taxon>Liliopsida</taxon>
        <taxon>Poales</taxon>
        <taxon>Poaceae</taxon>
        <taxon>BOP clade</taxon>
        <taxon>Pooideae</taxon>
        <taxon>Triticodae</taxon>
        <taxon>Triticeae</taxon>
        <taxon>Triticinae</taxon>
        <taxon>Aegilops</taxon>
    </lineage>
</organism>
<dbReference type="EnsemblPlants" id="AET6Gv20657800.13">
    <property type="protein sequence ID" value="AET6Gv20657800.13"/>
    <property type="gene ID" value="AET6Gv20657800"/>
</dbReference>
<dbReference type="PANTHER" id="PTHR13452:SF13">
    <property type="entry name" value="OS02G0672400 PROTEIN"/>
    <property type="match status" value="1"/>
</dbReference>
<accession>A0A453P9J8</accession>
<dbReference type="Proteomes" id="UP000015105">
    <property type="component" value="Chromosome 6D"/>
</dbReference>
<reference evidence="2" key="3">
    <citation type="journal article" date="2017" name="Nature">
        <title>Genome sequence of the progenitor of the wheat D genome Aegilops tauschii.</title>
        <authorList>
            <person name="Luo M.C."/>
            <person name="Gu Y.Q."/>
            <person name="Puiu D."/>
            <person name="Wang H."/>
            <person name="Twardziok S.O."/>
            <person name="Deal K.R."/>
            <person name="Huo N."/>
            <person name="Zhu T."/>
            <person name="Wang L."/>
            <person name="Wang Y."/>
            <person name="McGuire P.E."/>
            <person name="Liu S."/>
            <person name="Long H."/>
            <person name="Ramasamy R.K."/>
            <person name="Rodriguez J.C."/>
            <person name="Van S.L."/>
            <person name="Yuan L."/>
            <person name="Wang Z."/>
            <person name="Xia Z."/>
            <person name="Xiao L."/>
            <person name="Anderson O.D."/>
            <person name="Ouyang S."/>
            <person name="Liang Y."/>
            <person name="Zimin A.V."/>
            <person name="Pertea G."/>
            <person name="Qi P."/>
            <person name="Bennetzen J.L."/>
            <person name="Dai X."/>
            <person name="Dawson M.W."/>
            <person name="Muller H.G."/>
            <person name="Kugler K."/>
            <person name="Rivarola-Duarte L."/>
            <person name="Spannagl M."/>
            <person name="Mayer K.F.X."/>
            <person name="Lu F.H."/>
            <person name="Bevan M.W."/>
            <person name="Leroy P."/>
            <person name="Li P."/>
            <person name="You F.M."/>
            <person name="Sun Q."/>
            <person name="Liu Z."/>
            <person name="Lyons E."/>
            <person name="Wicker T."/>
            <person name="Salzberg S.L."/>
            <person name="Devos K.M."/>
            <person name="Dvorak J."/>
        </authorList>
    </citation>
    <scope>NUCLEOTIDE SEQUENCE [LARGE SCALE GENOMIC DNA]</scope>
    <source>
        <strain evidence="2">cv. AL8/78</strain>
    </source>
</reference>
<protein>
    <submittedName>
        <fullName evidence="2">Uncharacterized protein</fullName>
    </submittedName>
</protein>
<dbReference type="PANTHER" id="PTHR13452">
    <property type="entry name" value="THUMP DOMAIN CONTAINING PROTEIN 1-RELATED"/>
    <property type="match status" value="1"/>
</dbReference>
<sequence>IQNATSRSRAPAPQIPTALPRFVLNRPTPMAAPESKHETETPAPSREQPPEPVAEAAAGRELQPWEQHAAVINLPRYDYRASGSLLLRSHSGFLITCPIKREKSATKEAISILGEVNLATYTSSFLLQLIVLGLQCTATSNLVIFMMLHFYLYGIHSPCGAHLSCRELTVN</sequence>
<reference evidence="3" key="2">
    <citation type="journal article" date="2017" name="Nat. Plants">
        <title>The Aegilops tauschii genome reveals multiple impacts of transposons.</title>
        <authorList>
            <person name="Zhao G."/>
            <person name="Zou C."/>
            <person name="Li K."/>
            <person name="Wang K."/>
            <person name="Li T."/>
            <person name="Gao L."/>
            <person name="Zhang X."/>
            <person name="Wang H."/>
            <person name="Yang Z."/>
            <person name="Liu X."/>
            <person name="Jiang W."/>
            <person name="Mao L."/>
            <person name="Kong X."/>
            <person name="Jiao Y."/>
            <person name="Jia J."/>
        </authorList>
    </citation>
    <scope>NUCLEOTIDE SEQUENCE [LARGE SCALE GENOMIC DNA]</scope>
    <source>
        <strain evidence="3">cv. AL8/78</strain>
    </source>
</reference>
<dbReference type="Gramene" id="AET6Gv20657800.13">
    <property type="protein sequence ID" value="AET6Gv20657800.13"/>
    <property type="gene ID" value="AET6Gv20657800"/>
</dbReference>
<dbReference type="AlphaFoldDB" id="A0A453P9J8"/>
<keyword evidence="3" id="KW-1185">Reference proteome</keyword>